<keyword evidence="12" id="KW-0808">Transferase</keyword>
<feature type="region of interest" description="Disordered" evidence="11">
    <location>
        <begin position="63"/>
        <end position="191"/>
    </location>
</feature>
<evidence type="ECO:0000256" key="9">
    <source>
        <dbReference type="ARBA" id="ARBA00025053"/>
    </source>
</evidence>
<comment type="subcellular location">
    <subcellularLocation>
        <location evidence="1 10">Nucleus</location>
        <location evidence="1 10">Nucleolus</location>
    </subcellularLocation>
</comment>
<feature type="region of interest" description="Disordered" evidence="11">
    <location>
        <begin position="1"/>
        <end position="33"/>
    </location>
</feature>
<evidence type="ECO:0000256" key="2">
    <source>
        <dbReference type="ARBA" id="ARBA00009418"/>
    </source>
</evidence>
<dbReference type="GO" id="GO:0005730">
    <property type="term" value="C:nucleolus"/>
    <property type="evidence" value="ECO:0007669"/>
    <property type="project" value="UniProtKB-SubCell"/>
</dbReference>
<accession>A0AAD5WR64</accession>
<name>A0AAD5WR64_9PEZI</name>
<evidence type="ECO:0000313" key="13">
    <source>
        <dbReference type="Proteomes" id="UP001201980"/>
    </source>
</evidence>
<dbReference type="GO" id="GO:0030686">
    <property type="term" value="C:90S preribosome"/>
    <property type="evidence" value="ECO:0007669"/>
    <property type="project" value="TreeGrafter"/>
</dbReference>
<evidence type="ECO:0000256" key="7">
    <source>
        <dbReference type="ARBA" id="ARBA00023242"/>
    </source>
</evidence>
<comment type="subunit">
    <text evidence="3 10">Associates with 90S and pre-40S pre-ribosomal particles.</text>
</comment>
<evidence type="ECO:0000256" key="1">
    <source>
        <dbReference type="ARBA" id="ARBA00004604"/>
    </source>
</evidence>
<dbReference type="AlphaFoldDB" id="A0AAD5WR64"/>
<comment type="caution">
    <text evidence="12">The sequence shown here is derived from an EMBL/GenBank/DDBJ whole genome shotgun (WGS) entry which is preliminary data.</text>
</comment>
<dbReference type="GO" id="GO:0016301">
    <property type="term" value="F:kinase activity"/>
    <property type="evidence" value="ECO:0007669"/>
    <property type="project" value="UniProtKB-KW"/>
</dbReference>
<dbReference type="GO" id="GO:0000462">
    <property type="term" value="P:maturation of SSU-rRNA from tricistronic rRNA transcript (SSU-rRNA, 5.8S rRNA, LSU-rRNA)"/>
    <property type="evidence" value="ECO:0007669"/>
    <property type="project" value="TreeGrafter"/>
</dbReference>
<dbReference type="Proteomes" id="UP001201980">
    <property type="component" value="Unassembled WGS sequence"/>
</dbReference>
<feature type="compositionally biased region" description="Acidic residues" evidence="11">
    <location>
        <begin position="107"/>
        <end position="116"/>
    </location>
</feature>
<feature type="compositionally biased region" description="Basic and acidic residues" evidence="11">
    <location>
        <begin position="289"/>
        <end position="298"/>
    </location>
</feature>
<evidence type="ECO:0000256" key="6">
    <source>
        <dbReference type="ARBA" id="ARBA00023054"/>
    </source>
</evidence>
<organism evidence="12 13">
    <name type="scientific">Zalerion maritima</name>
    <dbReference type="NCBI Taxonomy" id="339359"/>
    <lineage>
        <taxon>Eukaryota</taxon>
        <taxon>Fungi</taxon>
        <taxon>Dikarya</taxon>
        <taxon>Ascomycota</taxon>
        <taxon>Pezizomycotina</taxon>
        <taxon>Sordariomycetes</taxon>
        <taxon>Lulworthiomycetidae</taxon>
        <taxon>Lulworthiales</taxon>
        <taxon>Lulworthiaceae</taxon>
        <taxon>Zalerion</taxon>
    </lineage>
</organism>
<evidence type="ECO:0000256" key="3">
    <source>
        <dbReference type="ARBA" id="ARBA00011167"/>
    </source>
</evidence>
<keyword evidence="4 10" id="KW-0690">Ribosome biogenesis</keyword>
<keyword evidence="13" id="KW-1185">Reference proteome</keyword>
<dbReference type="PANTHER" id="PTHR21738">
    <property type="entry name" value="RIBOSOMAL RNA PROCESSING PROTEIN 36 HOMOLOG"/>
    <property type="match status" value="1"/>
</dbReference>
<dbReference type="PANTHER" id="PTHR21738:SF0">
    <property type="entry name" value="RIBOSOMAL RNA PROCESSING PROTEIN 36 HOMOLOG"/>
    <property type="match status" value="1"/>
</dbReference>
<feature type="compositionally biased region" description="Basic and acidic residues" evidence="11">
    <location>
        <begin position="1"/>
        <end position="12"/>
    </location>
</feature>
<evidence type="ECO:0000256" key="5">
    <source>
        <dbReference type="ARBA" id="ARBA00022552"/>
    </source>
</evidence>
<proteinExistence type="inferred from homology"/>
<evidence type="ECO:0000313" key="12">
    <source>
        <dbReference type="EMBL" id="KAJ2900177.1"/>
    </source>
</evidence>
<keyword evidence="12" id="KW-0418">Kinase</keyword>
<keyword evidence="8 10" id="KW-0687">Ribonucleoprotein</keyword>
<feature type="compositionally biased region" description="Polar residues" evidence="11">
    <location>
        <begin position="97"/>
        <end position="106"/>
    </location>
</feature>
<protein>
    <recommendedName>
        <fullName evidence="10">rRNA biogenesis protein RRP36</fullName>
    </recommendedName>
</protein>
<keyword evidence="7 10" id="KW-0539">Nucleus</keyword>
<feature type="region of interest" description="Disordered" evidence="11">
    <location>
        <begin position="289"/>
        <end position="321"/>
    </location>
</feature>
<sequence length="321" mass="37190">MSYKRKLDELPTRRRVKPRRHEQEFSKPEQEVVSVQVQLPLGRKTKKVKASSHLSFGEQLSIMKGEEGAAAPSDSDLEDKDGYIKKLGSGRPRQFDPQKSLSQFNSDSEDDIDERPEEQTNLRSKKHQKPTKNPPKQKPSAPEEVTASVPISRRRAIRERATQLPSSKQTQLAILDPRFNPSVPKTNAPKGTYDFLDTYRDDEISALKSSITHLSKPKNTRDERRKAQLKLELQRLLNQKSQREQRKKAEELLREEKTKEKQAVENGKLPFFMKKGERMRKVLEDKVKGMSEREIEKSMKRRRKKEAGREKKMLPVGRRTG</sequence>
<feature type="region of interest" description="Disordered" evidence="11">
    <location>
        <begin position="237"/>
        <end position="267"/>
    </location>
</feature>
<dbReference type="EMBL" id="JAKWBI020000177">
    <property type="protein sequence ID" value="KAJ2900177.1"/>
    <property type="molecule type" value="Genomic_DNA"/>
</dbReference>
<keyword evidence="6" id="KW-0175">Coiled coil</keyword>
<dbReference type="Pfam" id="PF06102">
    <property type="entry name" value="RRP36"/>
    <property type="match status" value="1"/>
</dbReference>
<evidence type="ECO:0000256" key="10">
    <source>
        <dbReference type="RuleBase" id="RU368027"/>
    </source>
</evidence>
<comment type="function">
    <text evidence="9 10">Component of the 90S pre-ribosome involved in the maturation of rRNAs. Required for early cleavages of the pre-RNAs in the 40S ribosomal subunit maturation pathway.</text>
</comment>
<feature type="compositionally biased region" description="Basic and acidic residues" evidence="11">
    <location>
        <begin position="21"/>
        <end position="30"/>
    </location>
</feature>
<dbReference type="InterPro" id="IPR009292">
    <property type="entry name" value="RRP36"/>
</dbReference>
<feature type="compositionally biased region" description="Polar residues" evidence="11">
    <location>
        <begin position="163"/>
        <end position="172"/>
    </location>
</feature>
<evidence type="ECO:0000256" key="4">
    <source>
        <dbReference type="ARBA" id="ARBA00022517"/>
    </source>
</evidence>
<evidence type="ECO:0000256" key="8">
    <source>
        <dbReference type="ARBA" id="ARBA00023274"/>
    </source>
</evidence>
<feature type="compositionally biased region" description="Basic and acidic residues" evidence="11">
    <location>
        <begin position="241"/>
        <end position="263"/>
    </location>
</feature>
<reference evidence="12" key="1">
    <citation type="submission" date="2022-07" db="EMBL/GenBank/DDBJ databases">
        <title>Draft genome sequence of Zalerion maritima ATCC 34329, a (micro)plastics degrading marine fungus.</title>
        <authorList>
            <person name="Paco A."/>
            <person name="Goncalves M.F.M."/>
            <person name="Rocha-Santos T.A.P."/>
            <person name="Alves A."/>
        </authorList>
    </citation>
    <scope>NUCLEOTIDE SEQUENCE</scope>
    <source>
        <strain evidence="12">ATCC 34329</strain>
    </source>
</reference>
<evidence type="ECO:0000256" key="11">
    <source>
        <dbReference type="SAM" id="MobiDB-lite"/>
    </source>
</evidence>
<keyword evidence="5 10" id="KW-0698">rRNA processing</keyword>
<gene>
    <name evidence="12" type="ORF">MKZ38_002536</name>
</gene>
<comment type="similarity">
    <text evidence="2 10">Belongs to the RRP36 family.</text>
</comment>